<dbReference type="SUPFAM" id="SSF57756">
    <property type="entry name" value="Retrovirus zinc finger-like domains"/>
    <property type="match status" value="3"/>
</dbReference>
<dbReference type="Pfam" id="PF00098">
    <property type="entry name" value="zf-CCHC"/>
    <property type="match status" value="2"/>
</dbReference>
<dbReference type="PANTHER" id="PTHR23002">
    <property type="entry name" value="ZINC FINGER CCHC DOMAIN CONTAINING PROTEIN"/>
    <property type="match status" value="1"/>
</dbReference>
<evidence type="ECO:0000259" key="3">
    <source>
        <dbReference type="PROSITE" id="PS50158"/>
    </source>
</evidence>
<dbReference type="Proteomes" id="UP000243499">
    <property type="component" value="Chromosome 6"/>
</dbReference>
<keyword evidence="1" id="KW-0862">Zinc</keyword>
<dbReference type="PROSITE" id="PS50158">
    <property type="entry name" value="ZF_CCHC"/>
    <property type="match status" value="2"/>
</dbReference>
<feature type="domain" description="CCHC-type" evidence="3">
    <location>
        <begin position="222"/>
        <end position="236"/>
    </location>
</feature>
<keyword evidence="2" id="KW-0175">Coiled coil</keyword>
<gene>
    <name evidence="4" type="ORF">PAHAL_6G136600</name>
</gene>
<dbReference type="AlphaFoldDB" id="A0A2T8IG60"/>
<evidence type="ECO:0000256" key="1">
    <source>
        <dbReference type="PROSITE-ProRule" id="PRU00047"/>
    </source>
</evidence>
<organism evidence="4">
    <name type="scientific">Panicum hallii</name>
    <dbReference type="NCBI Taxonomy" id="206008"/>
    <lineage>
        <taxon>Eukaryota</taxon>
        <taxon>Viridiplantae</taxon>
        <taxon>Streptophyta</taxon>
        <taxon>Embryophyta</taxon>
        <taxon>Tracheophyta</taxon>
        <taxon>Spermatophyta</taxon>
        <taxon>Magnoliopsida</taxon>
        <taxon>Liliopsida</taxon>
        <taxon>Poales</taxon>
        <taxon>Poaceae</taxon>
        <taxon>PACMAD clade</taxon>
        <taxon>Panicoideae</taxon>
        <taxon>Panicodae</taxon>
        <taxon>Paniceae</taxon>
        <taxon>Panicinae</taxon>
        <taxon>Panicum</taxon>
        <taxon>Panicum sect. Panicum</taxon>
    </lineage>
</organism>
<keyword evidence="1" id="KW-0479">Metal-binding</keyword>
<accession>A0A2T8IG60</accession>
<dbReference type="EMBL" id="CM008051">
    <property type="protein sequence ID" value="PVH36668.1"/>
    <property type="molecule type" value="Genomic_DNA"/>
</dbReference>
<dbReference type="Gene3D" id="4.10.60.10">
    <property type="entry name" value="Zinc finger, CCHC-type"/>
    <property type="match status" value="2"/>
</dbReference>
<feature type="domain" description="CCHC-type" evidence="3">
    <location>
        <begin position="336"/>
        <end position="351"/>
    </location>
</feature>
<keyword evidence="1" id="KW-0863">Zinc-finger</keyword>
<name>A0A2T8IG60_9POAL</name>
<reference evidence="4" key="1">
    <citation type="submission" date="2018-04" db="EMBL/GenBank/DDBJ databases">
        <title>WGS assembly of Panicum hallii.</title>
        <authorList>
            <person name="Lovell J."/>
            <person name="Jenkins J."/>
            <person name="Lowry D."/>
            <person name="Mamidi S."/>
            <person name="Sreedasyam A."/>
            <person name="Weng X."/>
            <person name="Barry K."/>
            <person name="Bonette J."/>
            <person name="Campitelli B."/>
            <person name="Daum C."/>
            <person name="Gordon S."/>
            <person name="Gould B."/>
            <person name="Lipzen A."/>
            <person name="Macqueen A."/>
            <person name="Palacio-Mejia J."/>
            <person name="Plott C."/>
            <person name="Shakirov E."/>
            <person name="Shu S."/>
            <person name="Yoshinaga Y."/>
            <person name="Zane M."/>
            <person name="Rokhsar D."/>
            <person name="Grimwood J."/>
            <person name="Schmutz J."/>
            <person name="Juenger T."/>
        </authorList>
    </citation>
    <scope>NUCLEOTIDE SEQUENCE [LARGE SCALE GENOMIC DNA]</scope>
    <source>
        <strain evidence="4">FIL2</strain>
    </source>
</reference>
<dbReference type="InterPro" id="IPR036875">
    <property type="entry name" value="Znf_CCHC_sf"/>
</dbReference>
<proteinExistence type="predicted"/>
<protein>
    <recommendedName>
        <fullName evidence="3">CCHC-type domain-containing protein</fullName>
    </recommendedName>
</protein>
<feature type="coiled-coil region" evidence="2">
    <location>
        <begin position="146"/>
        <end position="173"/>
    </location>
</feature>
<dbReference type="SMART" id="SM00343">
    <property type="entry name" value="ZnF_C2HC"/>
    <property type="match status" value="3"/>
</dbReference>
<dbReference type="Gramene" id="PVH36668">
    <property type="protein sequence ID" value="PVH36668"/>
    <property type="gene ID" value="PAHAL_6G136600"/>
</dbReference>
<dbReference type="GO" id="GO:0008270">
    <property type="term" value="F:zinc ion binding"/>
    <property type="evidence" value="ECO:0007669"/>
    <property type="project" value="UniProtKB-KW"/>
</dbReference>
<dbReference type="GO" id="GO:0003676">
    <property type="term" value="F:nucleic acid binding"/>
    <property type="evidence" value="ECO:0007669"/>
    <property type="project" value="InterPro"/>
</dbReference>
<dbReference type="InterPro" id="IPR051714">
    <property type="entry name" value="Znf_CCHC_NABP"/>
</dbReference>
<evidence type="ECO:0000256" key="2">
    <source>
        <dbReference type="SAM" id="Coils"/>
    </source>
</evidence>
<sequence length="412" mass="47084">MKEIHHDAHLIWATLKCKYGGAKCDAQIQEVNQSDSDSDSDDDEEFMLELGKMNKKSRETIIEMMKQLMKQDQEIEIQRKLLSDKDKEIKSLALIEKKDQALTAQVDELTIKHMDLQALHMDLKGSNKKLLESYAMLEQVTMKDCNDDLIQENKVLKQEVERLSKELTKMKGKSIVQPSQDNRETMVKKLEKGSTVQTSCNQVHKSNKRKPQAKKKNLDRIKCFKCSNMGHYASMCLIKLEGQQTLSKRQRSLDKRRCFGCCKKGHKIATCPSKSNVLSGTAGSFRFPKPKVPNLAVQHHYKLNKGFKRAQAQYLERKDVRNKENKPASNLKYKVCYTCREKGHLGKDCPNGNTSKSNLVNNLHVQLRRSHDAVCAGRMIKSSTIQPKTIWVSKSLLTNLYGPNTTWVPKCA</sequence>
<dbReference type="InterPro" id="IPR001878">
    <property type="entry name" value="Znf_CCHC"/>
</dbReference>
<evidence type="ECO:0000313" key="4">
    <source>
        <dbReference type="EMBL" id="PVH36668.1"/>
    </source>
</evidence>